<organism evidence="1 2">
    <name type="scientific">Marilutibacter penaei</name>
    <dbReference type="NCBI Taxonomy" id="2759900"/>
    <lineage>
        <taxon>Bacteria</taxon>
        <taxon>Pseudomonadati</taxon>
        <taxon>Pseudomonadota</taxon>
        <taxon>Gammaproteobacteria</taxon>
        <taxon>Lysobacterales</taxon>
        <taxon>Lysobacteraceae</taxon>
        <taxon>Marilutibacter</taxon>
    </lineage>
</organism>
<dbReference type="Proteomes" id="UP000552587">
    <property type="component" value="Unassembled WGS sequence"/>
</dbReference>
<evidence type="ECO:0000313" key="1">
    <source>
        <dbReference type="EMBL" id="MBB1087040.1"/>
    </source>
</evidence>
<protein>
    <submittedName>
        <fullName evidence="1">Uncharacterized protein</fullName>
    </submittedName>
</protein>
<gene>
    <name evidence="1" type="ORF">H4F99_00905</name>
</gene>
<comment type="caution">
    <text evidence="1">The sequence shown here is derived from an EMBL/GenBank/DDBJ whole genome shotgun (WGS) entry which is preliminary data.</text>
</comment>
<accession>A0A7W3U1T5</accession>
<dbReference type="AlphaFoldDB" id="A0A7W3U1T5"/>
<keyword evidence="2" id="KW-1185">Reference proteome</keyword>
<proteinExistence type="predicted"/>
<dbReference type="RefSeq" id="WP_182667829.1">
    <property type="nucleotide sequence ID" value="NZ_JACHTE010000001.1"/>
</dbReference>
<sequence length="79" mass="7553">MAATGAIVERPLATAAALNATALPMAEAGYTFMVEILGNDTTPLIVGSLALSATAILEGLAAYEATAALGAGTGAGTGT</sequence>
<name>A0A7W3U1T5_9GAMM</name>
<reference evidence="1 2" key="1">
    <citation type="submission" date="2020-07" db="EMBL/GenBank/DDBJ databases">
        <authorList>
            <person name="Xu S."/>
            <person name="Li A."/>
        </authorList>
    </citation>
    <scope>NUCLEOTIDE SEQUENCE [LARGE SCALE GENOMIC DNA]</scope>
    <source>
        <strain evidence="1 2">SG-8</strain>
    </source>
</reference>
<evidence type="ECO:0000313" key="2">
    <source>
        <dbReference type="Proteomes" id="UP000552587"/>
    </source>
</evidence>
<dbReference type="EMBL" id="JACHTE010000001">
    <property type="protein sequence ID" value="MBB1087040.1"/>
    <property type="molecule type" value="Genomic_DNA"/>
</dbReference>